<protein>
    <submittedName>
        <fullName evidence="2">Uncharacterized protein</fullName>
    </submittedName>
</protein>
<proteinExistence type="predicted"/>
<organism evidence="2 3">
    <name type="scientific">Solanum pinnatisectum</name>
    <name type="common">tansyleaf nightshade</name>
    <dbReference type="NCBI Taxonomy" id="50273"/>
    <lineage>
        <taxon>Eukaryota</taxon>
        <taxon>Viridiplantae</taxon>
        <taxon>Streptophyta</taxon>
        <taxon>Embryophyta</taxon>
        <taxon>Tracheophyta</taxon>
        <taxon>Spermatophyta</taxon>
        <taxon>Magnoliopsida</taxon>
        <taxon>eudicotyledons</taxon>
        <taxon>Gunneridae</taxon>
        <taxon>Pentapetalae</taxon>
        <taxon>asterids</taxon>
        <taxon>lamiids</taxon>
        <taxon>Solanales</taxon>
        <taxon>Solanaceae</taxon>
        <taxon>Solanoideae</taxon>
        <taxon>Solaneae</taxon>
        <taxon>Solanum</taxon>
    </lineage>
</organism>
<comment type="caution">
    <text evidence="2">The sequence shown here is derived from an EMBL/GenBank/DDBJ whole genome shotgun (WGS) entry which is preliminary data.</text>
</comment>
<gene>
    <name evidence="2" type="ORF">R3W88_009956</name>
</gene>
<keyword evidence="3" id="KW-1185">Reference proteome</keyword>
<sequence>MFSPTIKVKSRRKEGGVAGEGKGFRRSRFYFHRKLRRPRMAYDASYLKGHTFSFHFVNFG</sequence>
<dbReference type="EMBL" id="JAWPEI010000002">
    <property type="protein sequence ID" value="KAK4735695.1"/>
    <property type="molecule type" value="Genomic_DNA"/>
</dbReference>
<feature type="region of interest" description="Disordered" evidence="1">
    <location>
        <begin position="1"/>
        <end position="21"/>
    </location>
</feature>
<dbReference type="Proteomes" id="UP001311915">
    <property type="component" value="Unassembled WGS sequence"/>
</dbReference>
<name>A0AAV9MFT9_9SOLN</name>
<reference evidence="2 3" key="1">
    <citation type="submission" date="2023-10" db="EMBL/GenBank/DDBJ databases">
        <title>Genome-Wide Identification Analysis in wild type Solanum Pinnatisectum Reveals Some Genes Defensing Phytophthora Infestans.</title>
        <authorList>
            <person name="Sun C."/>
        </authorList>
    </citation>
    <scope>NUCLEOTIDE SEQUENCE [LARGE SCALE GENOMIC DNA]</scope>
    <source>
        <strain evidence="2">LQN</strain>
        <tissue evidence="2">Leaf</tissue>
    </source>
</reference>
<evidence type="ECO:0000313" key="3">
    <source>
        <dbReference type="Proteomes" id="UP001311915"/>
    </source>
</evidence>
<evidence type="ECO:0000313" key="2">
    <source>
        <dbReference type="EMBL" id="KAK4735695.1"/>
    </source>
</evidence>
<dbReference type="AlphaFoldDB" id="A0AAV9MFT9"/>
<evidence type="ECO:0000256" key="1">
    <source>
        <dbReference type="SAM" id="MobiDB-lite"/>
    </source>
</evidence>
<accession>A0AAV9MFT9</accession>